<keyword evidence="3" id="KW-0216">Detoxification</keyword>
<dbReference type="Proteomes" id="UP001438953">
    <property type="component" value="Unassembled WGS sequence"/>
</dbReference>
<protein>
    <recommendedName>
        <fullName evidence="8">Propionate 3-nitronate monooxygenase</fullName>
    </recommendedName>
</protein>
<organism evidence="10 11">
    <name type="scientific">Thioclava kandeliae</name>
    <dbReference type="NCBI Taxonomy" id="3070818"/>
    <lineage>
        <taxon>Bacteria</taxon>
        <taxon>Pseudomonadati</taxon>
        <taxon>Pseudomonadota</taxon>
        <taxon>Alphaproteobacteria</taxon>
        <taxon>Rhodobacterales</taxon>
        <taxon>Paracoccaceae</taxon>
        <taxon>Thioclava</taxon>
    </lineage>
</organism>
<dbReference type="PANTHER" id="PTHR42747">
    <property type="entry name" value="NITRONATE MONOOXYGENASE-RELATED"/>
    <property type="match status" value="1"/>
</dbReference>
<reference evidence="10 11" key="1">
    <citation type="submission" date="2024-06" db="EMBL/GenBank/DDBJ databases">
        <title>Thioclava kandeliae sp. nov. from a rhizosphere soil sample of Kandelia candel in a mangrove.</title>
        <authorList>
            <person name="Mu T."/>
        </authorList>
    </citation>
    <scope>NUCLEOTIDE SEQUENCE [LARGE SCALE GENOMIC DNA]</scope>
    <source>
        <strain evidence="10 11">CPCC 100088</strain>
    </source>
</reference>
<dbReference type="Pfam" id="PF03060">
    <property type="entry name" value="NMO"/>
    <property type="match status" value="1"/>
</dbReference>
<keyword evidence="11" id="KW-1185">Reference proteome</keyword>
<dbReference type="InterPro" id="IPR013785">
    <property type="entry name" value="Aldolase_TIM"/>
</dbReference>
<keyword evidence="7 10" id="KW-0503">Monooxygenase</keyword>
<dbReference type="CDD" id="cd04730">
    <property type="entry name" value="NPD_like"/>
    <property type="match status" value="1"/>
</dbReference>
<evidence type="ECO:0000256" key="8">
    <source>
        <dbReference type="ARBA" id="ARBA00031155"/>
    </source>
</evidence>
<dbReference type="PANTHER" id="PTHR42747:SF3">
    <property type="entry name" value="NITRONATE MONOOXYGENASE-RELATED"/>
    <property type="match status" value="1"/>
</dbReference>
<evidence type="ECO:0000256" key="1">
    <source>
        <dbReference type="ARBA" id="ARBA00001917"/>
    </source>
</evidence>
<evidence type="ECO:0000256" key="7">
    <source>
        <dbReference type="ARBA" id="ARBA00023033"/>
    </source>
</evidence>
<accession>A0ABV1SLW8</accession>
<name>A0ABV1SLW8_9RHOB</name>
<comment type="similarity">
    <text evidence="2">Belongs to the nitronate monooxygenase family. NMO class I subfamily.</text>
</comment>
<dbReference type="EMBL" id="JAYWLC010000035">
    <property type="protein sequence ID" value="MER5173903.1"/>
    <property type="molecule type" value="Genomic_DNA"/>
</dbReference>
<dbReference type="GO" id="GO:0004497">
    <property type="term" value="F:monooxygenase activity"/>
    <property type="evidence" value="ECO:0007669"/>
    <property type="project" value="UniProtKB-KW"/>
</dbReference>
<evidence type="ECO:0000256" key="2">
    <source>
        <dbReference type="ARBA" id="ARBA00009881"/>
    </source>
</evidence>
<keyword evidence="4" id="KW-0285">Flavoprotein</keyword>
<proteinExistence type="inferred from homology"/>
<evidence type="ECO:0000256" key="4">
    <source>
        <dbReference type="ARBA" id="ARBA00022630"/>
    </source>
</evidence>
<gene>
    <name evidence="10" type="ORF">VSX56_19290</name>
</gene>
<evidence type="ECO:0000256" key="3">
    <source>
        <dbReference type="ARBA" id="ARBA00022575"/>
    </source>
</evidence>
<comment type="caution">
    <text evidence="10">The sequence shown here is derived from an EMBL/GenBank/DDBJ whole genome shotgun (WGS) entry which is preliminary data.</text>
</comment>
<keyword evidence="5" id="KW-0288">FMN</keyword>
<evidence type="ECO:0000313" key="10">
    <source>
        <dbReference type="EMBL" id="MER5173903.1"/>
    </source>
</evidence>
<dbReference type="Gene3D" id="3.20.20.70">
    <property type="entry name" value="Aldolase class I"/>
    <property type="match status" value="1"/>
</dbReference>
<dbReference type="SUPFAM" id="SSF51412">
    <property type="entry name" value="Inosine monophosphate dehydrogenase (IMPDH)"/>
    <property type="match status" value="1"/>
</dbReference>
<evidence type="ECO:0000256" key="9">
    <source>
        <dbReference type="ARBA" id="ARBA00049401"/>
    </source>
</evidence>
<keyword evidence="6 10" id="KW-0560">Oxidoreductase</keyword>
<evidence type="ECO:0000256" key="5">
    <source>
        <dbReference type="ARBA" id="ARBA00022643"/>
    </source>
</evidence>
<comment type="cofactor">
    <cofactor evidence="1">
        <name>FMN</name>
        <dbReference type="ChEBI" id="CHEBI:58210"/>
    </cofactor>
</comment>
<evidence type="ECO:0000256" key="6">
    <source>
        <dbReference type="ARBA" id="ARBA00023002"/>
    </source>
</evidence>
<comment type="catalytic activity">
    <reaction evidence="9">
        <text>3 propionate 3-nitronate + 3 O2 + H2O = 3 3-oxopropanoate + 2 nitrate + nitrite + H2O2 + 3 H(+)</text>
        <dbReference type="Rhea" id="RHEA:57332"/>
        <dbReference type="ChEBI" id="CHEBI:15377"/>
        <dbReference type="ChEBI" id="CHEBI:15378"/>
        <dbReference type="ChEBI" id="CHEBI:15379"/>
        <dbReference type="ChEBI" id="CHEBI:16240"/>
        <dbReference type="ChEBI" id="CHEBI:16301"/>
        <dbReference type="ChEBI" id="CHEBI:17632"/>
        <dbReference type="ChEBI" id="CHEBI:33190"/>
        <dbReference type="ChEBI" id="CHEBI:136067"/>
    </reaction>
</comment>
<dbReference type="RefSeq" id="WP_350939200.1">
    <property type="nucleotide sequence ID" value="NZ_JAYWLC010000035.1"/>
</dbReference>
<dbReference type="InterPro" id="IPR004136">
    <property type="entry name" value="NMO"/>
</dbReference>
<sequence>MLNRLGIPLPILQAPMAGVSTPQLAAAVSNAGGLGAIGIGATDVAGAKRMIEETRQATDHPFNVNVFTHATPQPDLETERGWLAALRPLFAQFDAEPPARLRTIYQSFNDSPDLLRLLLDTRPAVVSFHFGLPAPQVITAMREAGITLLATATNLEEARRVQDAGIDGIVAQGIEAGGHRGVFDCSAYDPQLGTFALTRLLARVMDIPVIAAGGIMDGAGIAAALALGASAAQLGTAFIDCPETDADAAYRQALHGAAAYGTRLTSAISGRPARVLENRFTHAMEAGLTGKIPAYPVAYDAGKALHAAAKVKGEYGFGAYWAGQGAPLARSRPAAELVAVLARELEAELAVFSSVFTSPAGTPRLGYGLR</sequence>
<evidence type="ECO:0000313" key="11">
    <source>
        <dbReference type="Proteomes" id="UP001438953"/>
    </source>
</evidence>